<dbReference type="Pfam" id="PF05929">
    <property type="entry name" value="Phage_GPO"/>
    <property type="match status" value="1"/>
</dbReference>
<feature type="region of interest" description="Disordered" evidence="1">
    <location>
        <begin position="184"/>
        <end position="211"/>
    </location>
</feature>
<feature type="compositionally biased region" description="Polar residues" evidence="1">
    <location>
        <begin position="254"/>
        <end position="267"/>
    </location>
</feature>
<reference evidence="2 3" key="1">
    <citation type="submission" date="2020-04" db="EMBL/GenBank/DDBJ databases">
        <title>Paraburkholderia sp. G-4-1-8 isolated from soil.</title>
        <authorList>
            <person name="Dahal R.H."/>
        </authorList>
    </citation>
    <scope>NUCLEOTIDE SEQUENCE [LARGE SCALE GENOMIC DNA]</scope>
    <source>
        <strain evidence="2 3">G-4-1-8</strain>
    </source>
</reference>
<feature type="region of interest" description="Disordered" evidence="1">
    <location>
        <begin position="254"/>
        <end position="277"/>
    </location>
</feature>
<protein>
    <submittedName>
        <fullName evidence="2">GPO family capsid scaffolding protein</fullName>
    </submittedName>
</protein>
<gene>
    <name evidence="2" type="ORF">HHL14_13225</name>
</gene>
<organism evidence="2 3">
    <name type="scientific">Paraburkholderia antibiotica</name>
    <dbReference type="NCBI Taxonomy" id="2728839"/>
    <lineage>
        <taxon>Bacteria</taxon>
        <taxon>Pseudomonadati</taxon>
        <taxon>Pseudomonadota</taxon>
        <taxon>Betaproteobacteria</taxon>
        <taxon>Burkholderiales</taxon>
        <taxon>Burkholderiaceae</taxon>
        <taxon>Paraburkholderia</taxon>
    </lineage>
</organism>
<proteinExistence type="predicted"/>
<comment type="caution">
    <text evidence="2">The sequence shown here is derived from an EMBL/GenBank/DDBJ whole genome shotgun (WGS) entry which is preliminary data.</text>
</comment>
<dbReference type="InterPro" id="IPR009228">
    <property type="entry name" value="Capsid_scaffold_GpO"/>
</dbReference>
<dbReference type="RefSeq" id="WP_169498054.1">
    <property type="nucleotide sequence ID" value="NZ_JABBFZ010000006.1"/>
</dbReference>
<feature type="compositionally biased region" description="Gly residues" evidence="1">
    <location>
        <begin position="268"/>
        <end position="277"/>
    </location>
</feature>
<name>A0A7X9X5G2_9BURK</name>
<accession>A0A7X9X5G2</accession>
<dbReference type="AlphaFoldDB" id="A0A7X9X5G2"/>
<dbReference type="Proteomes" id="UP000583127">
    <property type="component" value="Unassembled WGS sequence"/>
</dbReference>
<evidence type="ECO:0000256" key="1">
    <source>
        <dbReference type="SAM" id="MobiDB-lite"/>
    </source>
</evidence>
<dbReference type="EMBL" id="JABBFZ010000006">
    <property type="protein sequence ID" value="NML31796.1"/>
    <property type="molecule type" value="Genomic_DNA"/>
</dbReference>
<evidence type="ECO:0000313" key="3">
    <source>
        <dbReference type="Proteomes" id="UP000583127"/>
    </source>
</evidence>
<evidence type="ECO:0000313" key="2">
    <source>
        <dbReference type="EMBL" id="NML31796.1"/>
    </source>
</evidence>
<keyword evidence="3" id="KW-1185">Reference proteome</keyword>
<sequence>MPLVFKRVATEGTTTDGREISRAQIQEMAESYDPAKFGARVFCEHIRGMAPDSPFRAYGDVRAVKAETVDGGKLALYAQIDPTDDLKAMTRGRQKIYSSVEIDPNFAGTGKAYMVGLGVTDSPASLGTEVLTFAQQHPDYFRTRKQKPENLFSAGAEIDTDFGTPDAPAEKDGITRLIEFFSRNISGGGRQDSPQASPTPPAGSGGTAPAPVAMDAATAQMFASTLTALNDENKSLRAEVAGVSQKFSDLTNRLENTQFSQTRPLSTGGSGGELTDC</sequence>